<dbReference type="AlphaFoldDB" id="A0A4P9CBK5"/>
<reference evidence="1 2" key="1">
    <citation type="submission" date="2018-05" db="EMBL/GenBank/DDBJ databases">
        <title>Genome comparison of Eubacterium sp.</title>
        <authorList>
            <person name="Feng Y."/>
            <person name="Sanchez-Andrea I."/>
            <person name="Stams A.J.M."/>
            <person name="De Vos W.M."/>
        </authorList>
    </citation>
    <scope>NUCLEOTIDE SEQUENCE [LARGE SCALE GENOMIC DNA]</scope>
    <source>
        <strain evidence="1 2">YI</strain>
    </source>
</reference>
<sequence length="128" mass="14383">MKKELGIAYCGLACCICGELMDCPGCRDSGCKDKESCKNYRCCLKRGLDGCWECESFPCKDSMLKDKRIRAFSQFVKIYGKEKLLECLERNEKAGLVYHKAGSLDGDYDLPESEEGIIELILTGEIEV</sequence>
<dbReference type="Pfam" id="PF12675">
    <property type="entry name" value="DUF3795"/>
    <property type="match status" value="1"/>
</dbReference>
<gene>
    <name evidence="1" type="ORF">CPZ25_016750</name>
</gene>
<dbReference type="RefSeq" id="WP_058695765.1">
    <property type="nucleotide sequence ID" value="NZ_CP029487.1"/>
</dbReference>
<dbReference type="EMBL" id="CP029487">
    <property type="protein sequence ID" value="QCT72903.1"/>
    <property type="molecule type" value="Genomic_DNA"/>
</dbReference>
<accession>A0A4P9CBK5</accession>
<evidence type="ECO:0000313" key="2">
    <source>
        <dbReference type="Proteomes" id="UP000218387"/>
    </source>
</evidence>
<dbReference type="InterPro" id="IPR024227">
    <property type="entry name" value="DUF3795"/>
</dbReference>
<proteinExistence type="predicted"/>
<evidence type="ECO:0000313" key="1">
    <source>
        <dbReference type="EMBL" id="QCT72903.1"/>
    </source>
</evidence>
<name>A0A4P9CBK5_EUBML</name>
<organism evidence="1 2">
    <name type="scientific">Eubacterium maltosivorans</name>
    <dbReference type="NCBI Taxonomy" id="2041044"/>
    <lineage>
        <taxon>Bacteria</taxon>
        <taxon>Bacillati</taxon>
        <taxon>Bacillota</taxon>
        <taxon>Clostridia</taxon>
        <taxon>Eubacteriales</taxon>
        <taxon>Eubacteriaceae</taxon>
        <taxon>Eubacterium</taxon>
    </lineage>
</organism>
<dbReference type="KEGG" id="emt:CPZ25_016750"/>
<protein>
    <submittedName>
        <fullName evidence="1">DUF3795 domain-containing protein</fullName>
    </submittedName>
</protein>
<keyword evidence="2" id="KW-1185">Reference proteome</keyword>
<dbReference type="Proteomes" id="UP000218387">
    <property type="component" value="Chromosome"/>
</dbReference>